<sequence length="92" mass="9441">MTSELVQPGPRKYVLFDLEDEDVRSGIHAAFAGASELPGVLPVPRVIVDAAAGTEGKPSPVPCLLAGMTVWGSTPLPDILAFARLEGSAGVG</sequence>
<protein>
    <submittedName>
        <fullName evidence="1">Uncharacterized protein</fullName>
    </submittedName>
</protein>
<proteinExistence type="predicted"/>
<gene>
    <name evidence="1" type="ORF">RI060_20905</name>
</gene>
<dbReference type="Proteomes" id="UP001249394">
    <property type="component" value="Chromosome"/>
</dbReference>
<name>A0ABY9UA35_STRVL</name>
<accession>A0ABY9UA35</accession>
<keyword evidence="2" id="KW-1185">Reference proteome</keyword>
<evidence type="ECO:0000313" key="2">
    <source>
        <dbReference type="Proteomes" id="UP001249394"/>
    </source>
</evidence>
<dbReference type="EMBL" id="CP134213">
    <property type="protein sequence ID" value="WND19660.1"/>
    <property type="molecule type" value="Genomic_DNA"/>
</dbReference>
<organism evidence="1 2">
    <name type="scientific">Streptomyces violaceus</name>
    <name type="common">Streptomyces venezuelae</name>
    <dbReference type="NCBI Taxonomy" id="1936"/>
    <lineage>
        <taxon>Bacteria</taxon>
        <taxon>Bacillati</taxon>
        <taxon>Actinomycetota</taxon>
        <taxon>Actinomycetes</taxon>
        <taxon>Kitasatosporales</taxon>
        <taxon>Streptomycetaceae</taxon>
        <taxon>Streptomyces</taxon>
    </lineage>
</organism>
<reference evidence="1 2" key="1">
    <citation type="submission" date="2023-09" db="EMBL/GenBank/DDBJ databases">
        <title>The genome sequence of Streptomyces anthocyanicus.</title>
        <authorList>
            <person name="Mo P."/>
        </authorList>
    </citation>
    <scope>NUCLEOTIDE SEQUENCE [LARGE SCALE GENOMIC DNA]</scope>
    <source>
        <strain evidence="1 2">JCM 4387</strain>
    </source>
</reference>
<evidence type="ECO:0000313" key="1">
    <source>
        <dbReference type="EMBL" id="WND19660.1"/>
    </source>
</evidence>